<dbReference type="HOGENOM" id="CLU_611750_0_0_1"/>
<evidence type="ECO:0008006" key="4">
    <source>
        <dbReference type="Google" id="ProtNLM"/>
    </source>
</evidence>
<evidence type="ECO:0000256" key="1">
    <source>
        <dbReference type="SAM" id="MobiDB-lite"/>
    </source>
</evidence>
<dbReference type="EMBL" id="CM000628">
    <property type="protein sequence ID" value="EEC43556.1"/>
    <property type="molecule type" value="Genomic_DNA"/>
</dbReference>
<dbReference type="OrthoDB" id="44984at2759"/>
<dbReference type="RefSeq" id="XP_002184820.1">
    <property type="nucleotide sequence ID" value="XM_002184784.1"/>
</dbReference>
<evidence type="ECO:0000313" key="2">
    <source>
        <dbReference type="EMBL" id="EEC43556.1"/>
    </source>
</evidence>
<keyword evidence="3" id="KW-1185">Reference proteome</keyword>
<feature type="region of interest" description="Disordered" evidence="1">
    <location>
        <begin position="36"/>
        <end position="103"/>
    </location>
</feature>
<proteinExistence type="predicted"/>
<sequence>MLSRIRSLLACFILMTAFTSLIFTIKVERQRHSDLASIQAPRQEARHSVGSPSSREKRKSHETPGKNTNTAYSQRSRKTRESPRQAHDRTRPGFVPPFREQQNTKNLDRPAFHDLLGPNRTIVGDVQFLLDFAVIGFGKCGTTTMMNWLADHSEVQCFRQEIWELMYGNVDTLISLLYFDLLPGSEYKRGYKNPGEITQPHILASFRRYWPRTKLLIGVRHPVKWFESLYNFRVQNLHQQGDEMPHPNRLIGRCSVGTKNTCTDKGNFAYSLLRLGKTNKSGPRMATRLEDGIVGHYRRQWYNVSQVPYMPNPVFLFEVSQLADTNVTRASEFRRDVQDFLGLRQPLPDVPHDRPGKNVENVTEQAYKDARKIDICNDEFKPVRRDLMRVAHSNSEWLRTVFLKHELDVSFSSPAYLHEILESWSRDPCRIDAELIVPEGVLSLRNHA</sequence>
<dbReference type="GeneID" id="7198699"/>
<dbReference type="InterPro" id="IPR027417">
    <property type="entry name" value="P-loop_NTPase"/>
</dbReference>
<dbReference type="AlphaFoldDB" id="B7GCJ6"/>
<accession>B7GCJ6</accession>
<reference evidence="3" key="2">
    <citation type="submission" date="2008-08" db="EMBL/GenBank/DDBJ databases">
        <authorList>
            <consortium name="Diatom Consortium"/>
            <person name="Grigoriev I."/>
            <person name="Grimwood J."/>
            <person name="Kuo A."/>
            <person name="Otillar R.P."/>
            <person name="Salamov A."/>
            <person name="Detter J.C."/>
            <person name="Lindquist E."/>
            <person name="Shapiro H."/>
            <person name="Lucas S."/>
            <person name="Glavina del Rio T."/>
            <person name="Pitluck S."/>
            <person name="Rokhsar D."/>
            <person name="Bowler C."/>
        </authorList>
    </citation>
    <scope>GENOME REANNOTATION</scope>
    <source>
        <strain evidence="3">CCAP 1055/1</strain>
    </source>
</reference>
<protein>
    <recommendedName>
        <fullName evidence="4">Sulfotransferase domain-containing protein</fullName>
    </recommendedName>
</protein>
<dbReference type="KEGG" id="pti:PHATRDRAFT_49991"/>
<dbReference type="Gene3D" id="3.40.50.300">
    <property type="entry name" value="P-loop containing nucleotide triphosphate hydrolases"/>
    <property type="match status" value="1"/>
</dbReference>
<dbReference type="PaxDb" id="2850-Phatr49991"/>
<dbReference type="Proteomes" id="UP000000759">
    <property type="component" value="Chromosome 26"/>
</dbReference>
<dbReference type="InParanoid" id="B7GCJ6"/>
<feature type="compositionally biased region" description="Polar residues" evidence="1">
    <location>
        <begin position="65"/>
        <end position="74"/>
    </location>
</feature>
<name>B7GCJ6_PHATC</name>
<feature type="compositionally biased region" description="Basic and acidic residues" evidence="1">
    <location>
        <begin position="79"/>
        <end position="91"/>
    </location>
</feature>
<dbReference type="SUPFAM" id="SSF52540">
    <property type="entry name" value="P-loop containing nucleoside triphosphate hydrolases"/>
    <property type="match status" value="1"/>
</dbReference>
<organism evidence="2 3">
    <name type="scientific">Phaeodactylum tricornutum (strain CCAP 1055/1)</name>
    <dbReference type="NCBI Taxonomy" id="556484"/>
    <lineage>
        <taxon>Eukaryota</taxon>
        <taxon>Sar</taxon>
        <taxon>Stramenopiles</taxon>
        <taxon>Ochrophyta</taxon>
        <taxon>Bacillariophyta</taxon>
        <taxon>Bacillariophyceae</taxon>
        <taxon>Bacillariophycidae</taxon>
        <taxon>Naviculales</taxon>
        <taxon>Phaeodactylaceae</taxon>
        <taxon>Phaeodactylum</taxon>
    </lineage>
</organism>
<evidence type="ECO:0000313" key="3">
    <source>
        <dbReference type="Proteomes" id="UP000000759"/>
    </source>
</evidence>
<reference evidence="2 3" key="1">
    <citation type="journal article" date="2008" name="Nature">
        <title>The Phaeodactylum genome reveals the evolutionary history of diatom genomes.</title>
        <authorList>
            <person name="Bowler C."/>
            <person name="Allen A.E."/>
            <person name="Badger J.H."/>
            <person name="Grimwood J."/>
            <person name="Jabbari K."/>
            <person name="Kuo A."/>
            <person name="Maheswari U."/>
            <person name="Martens C."/>
            <person name="Maumus F."/>
            <person name="Otillar R.P."/>
            <person name="Rayko E."/>
            <person name="Salamov A."/>
            <person name="Vandepoele K."/>
            <person name="Beszteri B."/>
            <person name="Gruber A."/>
            <person name="Heijde M."/>
            <person name="Katinka M."/>
            <person name="Mock T."/>
            <person name="Valentin K."/>
            <person name="Verret F."/>
            <person name="Berges J.A."/>
            <person name="Brownlee C."/>
            <person name="Cadoret J.P."/>
            <person name="Chiovitti A."/>
            <person name="Choi C.J."/>
            <person name="Coesel S."/>
            <person name="De Martino A."/>
            <person name="Detter J.C."/>
            <person name="Durkin C."/>
            <person name="Falciatore A."/>
            <person name="Fournet J."/>
            <person name="Haruta M."/>
            <person name="Huysman M.J."/>
            <person name="Jenkins B.D."/>
            <person name="Jiroutova K."/>
            <person name="Jorgensen R.E."/>
            <person name="Joubert Y."/>
            <person name="Kaplan A."/>
            <person name="Kroger N."/>
            <person name="Kroth P.G."/>
            <person name="La Roche J."/>
            <person name="Lindquist E."/>
            <person name="Lommer M."/>
            <person name="Martin-Jezequel V."/>
            <person name="Lopez P.J."/>
            <person name="Lucas S."/>
            <person name="Mangogna M."/>
            <person name="McGinnis K."/>
            <person name="Medlin L.K."/>
            <person name="Montsant A."/>
            <person name="Oudot-Le Secq M.P."/>
            <person name="Napoli C."/>
            <person name="Obornik M."/>
            <person name="Parker M.S."/>
            <person name="Petit J.L."/>
            <person name="Porcel B.M."/>
            <person name="Poulsen N."/>
            <person name="Robison M."/>
            <person name="Rychlewski L."/>
            <person name="Rynearson T.A."/>
            <person name="Schmutz J."/>
            <person name="Shapiro H."/>
            <person name="Siaut M."/>
            <person name="Stanley M."/>
            <person name="Sussman M.R."/>
            <person name="Taylor A.R."/>
            <person name="Vardi A."/>
            <person name="von Dassow P."/>
            <person name="Vyverman W."/>
            <person name="Willis A."/>
            <person name="Wyrwicz L.S."/>
            <person name="Rokhsar D.S."/>
            <person name="Weissenbach J."/>
            <person name="Armbrust E.V."/>
            <person name="Green B.R."/>
            <person name="Van de Peer Y."/>
            <person name="Grigoriev I.V."/>
        </authorList>
    </citation>
    <scope>NUCLEOTIDE SEQUENCE [LARGE SCALE GENOMIC DNA]</scope>
    <source>
        <strain evidence="2 3">CCAP 1055/1</strain>
    </source>
</reference>
<gene>
    <name evidence="2" type="ORF">PHATRDRAFT_49991</name>
</gene>